<comment type="function">
    <text evidence="1">May bind long-chain fatty acids, such as palmitate, and may play a role in lipid transport or fatty acid metabolism.</text>
</comment>
<sequence>MIRILIDSGIDQNNYMKKTYDYDFLPLSVIINERDYLDQVELSLEDVHGYMKEGILPKTSQVSPKTVIDTLDACRERGEDVIYITIYSQFSGTYQVAQTTAEAYLEKYPNMNIAVIDSKGGSGGGALLALQAMEMAKKNEDFETIVSQTIENTEHIKYHFTLNNLKWLVKGGRLPKAAGYAGDALNIKPYLSVNETGIYLKKLVRGQDRIYKRMIKDVKKGIDSFTDQLVTISHVNDIESAKRLEKMVQEELPDVTTQIFDIGAVLAAHLGIGGVGVFYFDQKPSQYMYIEE</sequence>
<dbReference type="Gene3D" id="3.30.1180.10">
    <property type="match status" value="1"/>
</dbReference>
<dbReference type="OrthoDB" id="9780660at2"/>
<dbReference type="AlphaFoldDB" id="A0A1G9CHJ9"/>
<evidence type="ECO:0000313" key="4">
    <source>
        <dbReference type="Proteomes" id="UP000199433"/>
    </source>
</evidence>
<reference evidence="4" key="1">
    <citation type="submission" date="2016-10" db="EMBL/GenBank/DDBJ databases">
        <authorList>
            <person name="Varghese N."/>
            <person name="Submissions S."/>
        </authorList>
    </citation>
    <scope>NUCLEOTIDE SEQUENCE [LARGE SCALE GENOMIC DNA]</scope>
    <source>
        <strain evidence="4">DSM 19181</strain>
    </source>
</reference>
<dbReference type="PANTHER" id="PTHR33434">
    <property type="entry name" value="DEGV DOMAIN-CONTAINING PROTEIN DR_1986-RELATED"/>
    <property type="match status" value="1"/>
</dbReference>
<organism evidence="3 4">
    <name type="scientific">Alkalibacterium thalassium</name>
    <dbReference type="NCBI Taxonomy" id="426701"/>
    <lineage>
        <taxon>Bacteria</taxon>
        <taxon>Bacillati</taxon>
        <taxon>Bacillota</taxon>
        <taxon>Bacilli</taxon>
        <taxon>Lactobacillales</taxon>
        <taxon>Carnobacteriaceae</taxon>
        <taxon>Alkalibacterium</taxon>
    </lineage>
</organism>
<dbReference type="RefSeq" id="WP_091267684.1">
    <property type="nucleotide sequence ID" value="NZ_FNFK01000035.1"/>
</dbReference>
<dbReference type="Pfam" id="PF02645">
    <property type="entry name" value="DegV"/>
    <property type="match status" value="1"/>
</dbReference>
<dbReference type="EMBL" id="FNFK01000035">
    <property type="protein sequence ID" value="SDK50964.1"/>
    <property type="molecule type" value="Genomic_DNA"/>
</dbReference>
<keyword evidence="2" id="KW-0446">Lipid-binding</keyword>
<dbReference type="InterPro" id="IPR050270">
    <property type="entry name" value="DegV_domain_contain"/>
</dbReference>
<protein>
    <submittedName>
        <fullName evidence="3">EDD domain protein, DegV family</fullName>
    </submittedName>
</protein>
<proteinExistence type="predicted"/>
<evidence type="ECO:0000256" key="1">
    <source>
        <dbReference type="ARBA" id="ARBA00003238"/>
    </source>
</evidence>
<evidence type="ECO:0000313" key="3">
    <source>
        <dbReference type="EMBL" id="SDK50964.1"/>
    </source>
</evidence>
<dbReference type="GO" id="GO:0008289">
    <property type="term" value="F:lipid binding"/>
    <property type="evidence" value="ECO:0007669"/>
    <property type="project" value="UniProtKB-KW"/>
</dbReference>
<dbReference type="SUPFAM" id="SSF82549">
    <property type="entry name" value="DAK1/DegV-like"/>
    <property type="match status" value="1"/>
</dbReference>
<dbReference type="STRING" id="426701.SAMN04488098_103510"/>
<dbReference type="Gene3D" id="3.40.50.10170">
    <property type="match status" value="1"/>
</dbReference>
<dbReference type="Proteomes" id="UP000199433">
    <property type="component" value="Unassembled WGS sequence"/>
</dbReference>
<dbReference type="InterPro" id="IPR003797">
    <property type="entry name" value="DegV"/>
</dbReference>
<name>A0A1G9CHJ9_9LACT</name>
<gene>
    <name evidence="3" type="ORF">SAMN04488098_103510</name>
</gene>
<dbReference type="NCBIfam" id="TIGR00762">
    <property type="entry name" value="DegV"/>
    <property type="match status" value="1"/>
</dbReference>
<dbReference type="PROSITE" id="PS51482">
    <property type="entry name" value="DEGV"/>
    <property type="match status" value="1"/>
</dbReference>
<keyword evidence="4" id="KW-1185">Reference proteome</keyword>
<evidence type="ECO:0000256" key="2">
    <source>
        <dbReference type="ARBA" id="ARBA00023121"/>
    </source>
</evidence>
<dbReference type="PANTHER" id="PTHR33434:SF2">
    <property type="entry name" value="FATTY ACID-BINDING PROTEIN TM_1468"/>
    <property type="match status" value="1"/>
</dbReference>
<dbReference type="InterPro" id="IPR043168">
    <property type="entry name" value="DegV_C"/>
</dbReference>
<accession>A0A1G9CHJ9</accession>